<protein>
    <submittedName>
        <fullName evidence="1">Uncharacterized protein</fullName>
    </submittedName>
</protein>
<dbReference type="InterPro" id="IPR036396">
    <property type="entry name" value="Cyt_P450_sf"/>
</dbReference>
<proteinExistence type="predicted"/>
<dbReference type="Proteomes" id="UP000266723">
    <property type="component" value="Unassembled WGS sequence"/>
</dbReference>
<comment type="caution">
    <text evidence="1">The sequence shown here is derived from an EMBL/GenBank/DDBJ whole genome shotgun (WGS) entry which is preliminary data.</text>
</comment>
<accession>A0ABQ7AE51</accession>
<keyword evidence="2" id="KW-1185">Reference proteome</keyword>
<dbReference type="SUPFAM" id="SSF48264">
    <property type="entry name" value="Cytochrome P450"/>
    <property type="match status" value="1"/>
</dbReference>
<reference evidence="1 2" key="1">
    <citation type="journal article" date="2020" name="BMC Genomics">
        <title>Intraspecific diversification of the crop wild relative Brassica cretica Lam. using demographic model selection.</title>
        <authorList>
            <person name="Kioukis A."/>
            <person name="Michalopoulou V.A."/>
            <person name="Briers L."/>
            <person name="Pirintsos S."/>
            <person name="Studholme D.J."/>
            <person name="Pavlidis P."/>
            <person name="Sarris P.F."/>
        </authorList>
    </citation>
    <scope>NUCLEOTIDE SEQUENCE [LARGE SCALE GENOMIC DNA]</scope>
    <source>
        <strain evidence="2">cv. PFS-1207/04</strain>
    </source>
</reference>
<name>A0ABQ7AE51_BRACR</name>
<sequence>MEMEMRWRKTASMEKPASFGEIRASYLTNSTMVKESLRMASVVPWFPRLVLQDCEMEGLL</sequence>
<dbReference type="EMBL" id="QGKV02002055">
    <property type="protein sequence ID" value="KAF3495903.1"/>
    <property type="molecule type" value="Genomic_DNA"/>
</dbReference>
<evidence type="ECO:0000313" key="2">
    <source>
        <dbReference type="Proteomes" id="UP000266723"/>
    </source>
</evidence>
<evidence type="ECO:0000313" key="1">
    <source>
        <dbReference type="EMBL" id="KAF3495903.1"/>
    </source>
</evidence>
<gene>
    <name evidence="1" type="ORF">DY000_02055139</name>
</gene>
<organism evidence="1 2">
    <name type="scientific">Brassica cretica</name>
    <name type="common">Mustard</name>
    <dbReference type="NCBI Taxonomy" id="69181"/>
    <lineage>
        <taxon>Eukaryota</taxon>
        <taxon>Viridiplantae</taxon>
        <taxon>Streptophyta</taxon>
        <taxon>Embryophyta</taxon>
        <taxon>Tracheophyta</taxon>
        <taxon>Spermatophyta</taxon>
        <taxon>Magnoliopsida</taxon>
        <taxon>eudicotyledons</taxon>
        <taxon>Gunneridae</taxon>
        <taxon>Pentapetalae</taxon>
        <taxon>rosids</taxon>
        <taxon>malvids</taxon>
        <taxon>Brassicales</taxon>
        <taxon>Brassicaceae</taxon>
        <taxon>Brassiceae</taxon>
        <taxon>Brassica</taxon>
    </lineage>
</organism>